<dbReference type="HOGENOM" id="CLU_3295987_0_0_9"/>
<evidence type="ECO:0000256" key="1">
    <source>
        <dbReference type="SAM" id="Phobius"/>
    </source>
</evidence>
<protein>
    <submittedName>
        <fullName evidence="2">Uncharacterized protein</fullName>
    </submittedName>
</protein>
<dbReference type="PATRIC" id="fig|213810.4.peg.1717"/>
<dbReference type="Proteomes" id="UP000007054">
    <property type="component" value="Chromosome"/>
</dbReference>
<dbReference type="KEGG" id="rch:RUM_18210"/>
<dbReference type="AlphaFoldDB" id="D4LE30"/>
<dbReference type="EMBL" id="FP929052">
    <property type="protein sequence ID" value="CBL17875.1"/>
    <property type="molecule type" value="Genomic_DNA"/>
</dbReference>
<evidence type="ECO:0000313" key="2">
    <source>
        <dbReference type="EMBL" id="CBL17875.1"/>
    </source>
</evidence>
<name>D4LE30_RUMC1</name>
<sequence length="40" mass="4578">MKAKKNQQPPKKSMGMRIFILVLAGILLLSFVIFPLINMF</sequence>
<dbReference type="GeneID" id="83157265"/>
<gene>
    <name evidence="2" type="ordered locus">RUM_18210</name>
</gene>
<reference evidence="2" key="2">
    <citation type="submission" date="2010-03" db="EMBL/GenBank/DDBJ databases">
        <authorList>
            <person name="Pajon A."/>
        </authorList>
    </citation>
    <scope>NUCLEOTIDE SEQUENCE</scope>
    <source>
        <strain evidence="2">Type strain: 18P13</strain>
    </source>
</reference>
<evidence type="ECO:0000313" key="3">
    <source>
        <dbReference type="Proteomes" id="UP000007054"/>
    </source>
</evidence>
<proteinExistence type="predicted"/>
<reference evidence="2" key="1">
    <citation type="submission" date="2010-03" db="EMBL/GenBank/DDBJ databases">
        <title>The genome sequence of Ruminococcus sp. 18P13.</title>
        <authorList>
            <consortium name="metaHIT consortium -- http://www.metahit.eu/"/>
            <person name="Pajon A."/>
            <person name="Turner K."/>
            <person name="Parkhill J."/>
            <person name="Bernalier A."/>
        </authorList>
    </citation>
    <scope>NUCLEOTIDE SEQUENCE [LARGE SCALE GENOMIC DNA]</scope>
    <source>
        <strain evidence="2">Type strain: 18P13</strain>
    </source>
</reference>
<dbReference type="RefSeq" id="WP_015558781.1">
    <property type="nucleotide sequence ID" value="NC_021039.1"/>
</dbReference>
<organism evidence="2 3">
    <name type="scientific">Ruminococcus champanellensis (strain DSM 18848 / JCM 17042 / KCTC 15320 / 18P13)</name>
    <dbReference type="NCBI Taxonomy" id="213810"/>
    <lineage>
        <taxon>Bacteria</taxon>
        <taxon>Bacillati</taxon>
        <taxon>Bacillota</taxon>
        <taxon>Clostridia</taxon>
        <taxon>Eubacteriales</taxon>
        <taxon>Oscillospiraceae</taxon>
        <taxon>Ruminococcus</taxon>
    </lineage>
</organism>
<feature type="transmembrane region" description="Helical" evidence="1">
    <location>
        <begin position="18"/>
        <end position="37"/>
    </location>
</feature>
<accession>D4LE30</accession>
<keyword evidence="3" id="KW-1185">Reference proteome</keyword>
<keyword evidence="1" id="KW-0812">Transmembrane</keyword>
<keyword evidence="1" id="KW-1133">Transmembrane helix</keyword>
<keyword evidence="1" id="KW-0472">Membrane</keyword>